<keyword evidence="8 10" id="KW-1133">Transmembrane helix</keyword>
<sequence length="173" mass="18569">MAEAATSEENGGKAGRNLSRRSLLTGLILAIVGGGGGFYAVYSGALSGMGMFADGASVGAVEESPNAIPTEPLPDMAFVPIETIIVSLRGDSLSRHLKFRAQLEVPSEYRREVESVLPRIVDVLNGYLGALEPGDIERTAALTRLRAQMLRRIQIVTGQARVRDLLIMEFVLN</sequence>
<dbReference type="STRING" id="569882.SAMN04490248_101261"/>
<name>A0A1H8LS60_9RHOB</name>
<dbReference type="OrthoDB" id="7619358at2"/>
<proteinExistence type="inferred from homology"/>
<accession>A0A1H8LS60</accession>
<evidence type="ECO:0000256" key="1">
    <source>
        <dbReference type="ARBA" id="ARBA00002254"/>
    </source>
</evidence>
<dbReference type="GO" id="GO:0006935">
    <property type="term" value="P:chemotaxis"/>
    <property type="evidence" value="ECO:0007669"/>
    <property type="project" value="UniProtKB-KW"/>
</dbReference>
<evidence type="ECO:0000256" key="7">
    <source>
        <dbReference type="ARBA" id="ARBA00022779"/>
    </source>
</evidence>
<protein>
    <recommendedName>
        <fullName evidence="10">Flagellar protein FliL</fullName>
    </recommendedName>
</protein>
<comment type="subcellular location">
    <subcellularLocation>
        <location evidence="10">Cell inner membrane</location>
    </subcellularLocation>
    <subcellularLocation>
        <location evidence="2">Cell membrane</location>
        <topology evidence="2">Single-pass membrane protein</topology>
    </subcellularLocation>
</comment>
<keyword evidence="5 10" id="KW-0145">Chemotaxis</keyword>
<evidence type="ECO:0000313" key="12">
    <source>
        <dbReference type="Proteomes" id="UP000198893"/>
    </source>
</evidence>
<evidence type="ECO:0000256" key="3">
    <source>
        <dbReference type="ARBA" id="ARBA00008281"/>
    </source>
</evidence>
<evidence type="ECO:0000256" key="2">
    <source>
        <dbReference type="ARBA" id="ARBA00004162"/>
    </source>
</evidence>
<dbReference type="GO" id="GO:0009425">
    <property type="term" value="C:bacterial-type flagellum basal body"/>
    <property type="evidence" value="ECO:0007669"/>
    <property type="project" value="InterPro"/>
</dbReference>
<dbReference type="Proteomes" id="UP000198893">
    <property type="component" value="Unassembled WGS sequence"/>
</dbReference>
<keyword evidence="11" id="KW-0966">Cell projection</keyword>
<dbReference type="Pfam" id="PF03748">
    <property type="entry name" value="FliL"/>
    <property type="match status" value="1"/>
</dbReference>
<evidence type="ECO:0000256" key="5">
    <source>
        <dbReference type="ARBA" id="ARBA00022500"/>
    </source>
</evidence>
<keyword evidence="11" id="KW-0282">Flagellum</keyword>
<comment type="similarity">
    <text evidence="3 10">Belongs to the FliL family.</text>
</comment>
<keyword evidence="6 10" id="KW-0812">Transmembrane</keyword>
<evidence type="ECO:0000256" key="4">
    <source>
        <dbReference type="ARBA" id="ARBA00022475"/>
    </source>
</evidence>
<keyword evidence="7 10" id="KW-0283">Flagellar rotation</keyword>
<keyword evidence="9 10" id="KW-0472">Membrane</keyword>
<evidence type="ECO:0000313" key="11">
    <source>
        <dbReference type="EMBL" id="SEO07698.1"/>
    </source>
</evidence>
<feature type="transmembrane region" description="Helical" evidence="10">
    <location>
        <begin position="23"/>
        <end position="42"/>
    </location>
</feature>
<gene>
    <name evidence="11" type="ORF">SAMN04490248_101261</name>
</gene>
<reference evidence="11 12" key="1">
    <citation type="submission" date="2016-10" db="EMBL/GenBank/DDBJ databases">
        <authorList>
            <person name="de Groot N.N."/>
        </authorList>
    </citation>
    <scope>NUCLEOTIDE SEQUENCE [LARGE SCALE GENOMIC DNA]</scope>
    <source>
        <strain evidence="11 12">DSM 27842</strain>
    </source>
</reference>
<evidence type="ECO:0000256" key="9">
    <source>
        <dbReference type="ARBA" id="ARBA00023136"/>
    </source>
</evidence>
<dbReference type="EMBL" id="FODS01000001">
    <property type="protein sequence ID" value="SEO07698.1"/>
    <property type="molecule type" value="Genomic_DNA"/>
</dbReference>
<dbReference type="GO" id="GO:0071973">
    <property type="term" value="P:bacterial-type flagellum-dependent cell motility"/>
    <property type="evidence" value="ECO:0007669"/>
    <property type="project" value="InterPro"/>
</dbReference>
<organism evidence="11 12">
    <name type="scientific">Salinihabitans flavidus</name>
    <dbReference type="NCBI Taxonomy" id="569882"/>
    <lineage>
        <taxon>Bacteria</taxon>
        <taxon>Pseudomonadati</taxon>
        <taxon>Pseudomonadota</taxon>
        <taxon>Alphaproteobacteria</taxon>
        <taxon>Rhodobacterales</taxon>
        <taxon>Roseobacteraceae</taxon>
        <taxon>Salinihabitans</taxon>
    </lineage>
</organism>
<evidence type="ECO:0000256" key="6">
    <source>
        <dbReference type="ARBA" id="ARBA00022692"/>
    </source>
</evidence>
<dbReference type="GO" id="GO:0005886">
    <property type="term" value="C:plasma membrane"/>
    <property type="evidence" value="ECO:0007669"/>
    <property type="project" value="UniProtKB-SubCell"/>
</dbReference>
<dbReference type="AlphaFoldDB" id="A0A1H8LS60"/>
<dbReference type="RefSeq" id="WP_093114821.1">
    <property type="nucleotide sequence ID" value="NZ_FODS01000001.1"/>
</dbReference>
<keyword evidence="12" id="KW-1185">Reference proteome</keyword>
<keyword evidence="4" id="KW-1003">Cell membrane</keyword>
<dbReference type="InterPro" id="IPR005503">
    <property type="entry name" value="FliL"/>
</dbReference>
<keyword evidence="10" id="KW-0997">Cell inner membrane</keyword>
<evidence type="ECO:0000256" key="10">
    <source>
        <dbReference type="RuleBase" id="RU364125"/>
    </source>
</evidence>
<evidence type="ECO:0000256" key="8">
    <source>
        <dbReference type="ARBA" id="ARBA00022989"/>
    </source>
</evidence>
<comment type="function">
    <text evidence="1 10">Controls the rotational direction of flagella during chemotaxis.</text>
</comment>
<keyword evidence="11" id="KW-0969">Cilium</keyword>